<gene>
    <name evidence="2" type="ORF">CAC42_455</name>
</gene>
<organism evidence="2 3">
    <name type="scientific">Sphaceloma murrayae</name>
    <dbReference type="NCBI Taxonomy" id="2082308"/>
    <lineage>
        <taxon>Eukaryota</taxon>
        <taxon>Fungi</taxon>
        <taxon>Dikarya</taxon>
        <taxon>Ascomycota</taxon>
        <taxon>Pezizomycotina</taxon>
        <taxon>Dothideomycetes</taxon>
        <taxon>Dothideomycetidae</taxon>
        <taxon>Myriangiales</taxon>
        <taxon>Elsinoaceae</taxon>
        <taxon>Sphaceloma</taxon>
    </lineage>
</organism>
<dbReference type="Proteomes" id="UP000243797">
    <property type="component" value="Unassembled WGS sequence"/>
</dbReference>
<comment type="caution">
    <text evidence="2">The sequence shown here is derived from an EMBL/GenBank/DDBJ whole genome shotgun (WGS) entry which is preliminary data.</text>
</comment>
<feature type="compositionally biased region" description="Basic residues" evidence="1">
    <location>
        <begin position="799"/>
        <end position="810"/>
    </location>
</feature>
<sequence>MGLKPSRPGPISTSKMRNEAFAPGHSELETSVPSDHERSGQPSSGQARSGQPLRSIRTKFKQSRRAYPMPFCDHSLHSTPDSGLPVQQPIRHPYCRHCIGRILDDRIHSALNLQRRITVREFSCVQKSIDQAVEVVQQQNRRPCDYRNRLRSQTFVFTHPAYYCSCCALERTLLREQFDRSIALDGASIYHTMGSADYLKDEDDPRLQKCIDLVIRAWRRISDRHQQFHVKISLFPADSLINQGPTEFIYLARVTVARGVPAVYPIRFIFDEALDNQLPSISVLFQDHVTWSLTHFLDQLRWMEFTKSMPSSPHVPAGDMMTWWQSNGKAAFDLFDLPLEIRRTIYLCSFGYVVQPITLPTTTHFTSKLNKSLLLTSKAVKDEVLNTVLLKSTFYFDTEPVLHHMFHRYTPTITSVKRLELSFSHIDYMKFFGWGLTSNANMRVFAIANNFPASTMATLDSIDSQRGDWGKTDAERLREMRLDSLVLWMPHPDRMDSQIAKLAQGCQSTVVNMILGHAWPFIMGHPMVVTGFVRPDDKKEFEGYVAKAVKFREEWEKETSMIVGSRESEKATAGKGESDTCAAADNARLVVGSPRSDSGNSDAATCGSDSDSESSRDARETWRDAFYKSRILDKPDDEDADDNPHTLVPLKLVRHRATGSTVTVHGNFQLRKLDKHKPMSSMVPSELSNSSAGRLCRCGMTCDKLDTWHLLDSRLATSIPQLARTRARGGEESAQSRGQVPPQYGNHASGPSTRASRVPAPAPAPPAPAPAPAGTQADGGPGRASRAPAPVPTPAPAQPRRHHGRAPAPT</sequence>
<reference evidence="2 3" key="1">
    <citation type="submission" date="2017-06" db="EMBL/GenBank/DDBJ databases">
        <title>Draft genome sequence of a variant of Elsinoe murrayae.</title>
        <authorList>
            <person name="Cheng Q."/>
        </authorList>
    </citation>
    <scope>NUCLEOTIDE SEQUENCE [LARGE SCALE GENOMIC DNA]</scope>
    <source>
        <strain evidence="2 3">CQ-2017a</strain>
    </source>
</reference>
<feature type="region of interest" description="Disordered" evidence="1">
    <location>
        <begin position="724"/>
        <end position="810"/>
    </location>
</feature>
<keyword evidence="3" id="KW-1185">Reference proteome</keyword>
<dbReference type="InParanoid" id="A0A2K1R3L8"/>
<accession>A0A2K1R3L8</accession>
<proteinExistence type="predicted"/>
<protein>
    <submittedName>
        <fullName evidence="2">WD repeat-containing protein mip1</fullName>
    </submittedName>
</protein>
<feature type="region of interest" description="Disordered" evidence="1">
    <location>
        <begin position="1"/>
        <end position="54"/>
    </location>
</feature>
<feature type="compositionally biased region" description="Pro residues" evidence="1">
    <location>
        <begin position="760"/>
        <end position="771"/>
    </location>
</feature>
<name>A0A2K1R3L8_9PEZI</name>
<feature type="region of interest" description="Disordered" evidence="1">
    <location>
        <begin position="559"/>
        <end position="619"/>
    </location>
</feature>
<dbReference type="STRING" id="2082308.A0A2K1R3L8"/>
<feature type="compositionally biased region" description="Polar residues" evidence="1">
    <location>
        <begin position="40"/>
        <end position="49"/>
    </location>
</feature>
<evidence type="ECO:0000313" key="2">
    <source>
        <dbReference type="EMBL" id="PNS21857.1"/>
    </source>
</evidence>
<dbReference type="AlphaFoldDB" id="A0A2K1R3L8"/>
<dbReference type="OrthoDB" id="5335493at2759"/>
<feature type="compositionally biased region" description="Basic and acidic residues" evidence="1">
    <location>
        <begin position="566"/>
        <end position="578"/>
    </location>
</feature>
<dbReference type="EMBL" id="NKHZ01000001">
    <property type="protein sequence ID" value="PNS21857.1"/>
    <property type="molecule type" value="Genomic_DNA"/>
</dbReference>
<evidence type="ECO:0000313" key="3">
    <source>
        <dbReference type="Proteomes" id="UP000243797"/>
    </source>
</evidence>
<evidence type="ECO:0000256" key="1">
    <source>
        <dbReference type="SAM" id="MobiDB-lite"/>
    </source>
</evidence>